<dbReference type="AlphaFoldDB" id="S8FHN6"/>
<evidence type="ECO:0000313" key="5">
    <source>
        <dbReference type="Proteomes" id="UP000015241"/>
    </source>
</evidence>
<dbReference type="InterPro" id="IPR051654">
    <property type="entry name" value="Meroterpenoid_MTases"/>
</dbReference>
<reference evidence="4 5" key="1">
    <citation type="journal article" date="2012" name="Science">
        <title>The Paleozoic origin of enzymatic lignin decomposition reconstructed from 31 fungal genomes.</title>
        <authorList>
            <person name="Floudas D."/>
            <person name="Binder M."/>
            <person name="Riley R."/>
            <person name="Barry K."/>
            <person name="Blanchette R.A."/>
            <person name="Henrissat B."/>
            <person name="Martinez A.T."/>
            <person name="Otillar R."/>
            <person name="Spatafora J.W."/>
            <person name="Yadav J.S."/>
            <person name="Aerts A."/>
            <person name="Benoit I."/>
            <person name="Boyd A."/>
            <person name="Carlson A."/>
            <person name="Copeland A."/>
            <person name="Coutinho P.M."/>
            <person name="de Vries R.P."/>
            <person name="Ferreira P."/>
            <person name="Findley K."/>
            <person name="Foster B."/>
            <person name="Gaskell J."/>
            <person name="Glotzer D."/>
            <person name="Gorecki P."/>
            <person name="Heitman J."/>
            <person name="Hesse C."/>
            <person name="Hori C."/>
            <person name="Igarashi K."/>
            <person name="Jurgens J.A."/>
            <person name="Kallen N."/>
            <person name="Kersten P."/>
            <person name="Kohler A."/>
            <person name="Kuees U."/>
            <person name="Kumar T.K.A."/>
            <person name="Kuo A."/>
            <person name="LaButti K."/>
            <person name="Larrondo L.F."/>
            <person name="Lindquist E."/>
            <person name="Ling A."/>
            <person name="Lombard V."/>
            <person name="Lucas S."/>
            <person name="Lundell T."/>
            <person name="Martin R."/>
            <person name="McLaughlin D.J."/>
            <person name="Morgenstern I."/>
            <person name="Morin E."/>
            <person name="Murat C."/>
            <person name="Nagy L.G."/>
            <person name="Nolan M."/>
            <person name="Ohm R.A."/>
            <person name="Patyshakuliyeva A."/>
            <person name="Rokas A."/>
            <person name="Ruiz-Duenas F.J."/>
            <person name="Sabat G."/>
            <person name="Salamov A."/>
            <person name="Samejima M."/>
            <person name="Schmutz J."/>
            <person name="Slot J.C."/>
            <person name="St John F."/>
            <person name="Stenlid J."/>
            <person name="Sun H."/>
            <person name="Sun S."/>
            <person name="Syed K."/>
            <person name="Tsang A."/>
            <person name="Wiebenga A."/>
            <person name="Young D."/>
            <person name="Pisabarro A."/>
            <person name="Eastwood D.C."/>
            <person name="Martin F."/>
            <person name="Cullen D."/>
            <person name="Grigoriev I.V."/>
            <person name="Hibbett D.S."/>
        </authorList>
    </citation>
    <scope>NUCLEOTIDE SEQUENCE</scope>
    <source>
        <strain evidence="5">FP-58527</strain>
    </source>
</reference>
<protein>
    <recommendedName>
        <fullName evidence="6">Methyltransferase domain-containing protein</fullName>
    </recommendedName>
</protein>
<evidence type="ECO:0000256" key="3">
    <source>
        <dbReference type="SAM" id="MobiDB-lite"/>
    </source>
</evidence>
<sequence>MSDHDSFSQVTSSGNTNAPPRDFLVMPLDPSFYKLEKDEATFFKQATGILDDEELKQHILRVQAEAYEVYPYPCIRRFGFTLLKISRFPSYEDLLKLGKERDAILLDIGCCFGNGVRKAIADGYPSKNVITSDIESGEDAEMTGGVSRLMRPSVLAARTSSVLDYPESFIVPFIAGDAFDPAFCRTYPPIYTPLDTPPPALSEVKMLTELRGHISVIHASALFHLFDEERQLALAHALAGLLAPHPGAMIFGTHSGAAEKSTQVHSPQGSGGKQITVFCHSPESWTKLWESVFEPGKVKVDARLEDITPSSPDGKEPERRWYLLSCGALRRRVSAQH</sequence>
<feature type="compositionally biased region" description="Polar residues" evidence="3">
    <location>
        <begin position="7"/>
        <end position="18"/>
    </location>
</feature>
<keyword evidence="1" id="KW-0808">Transferase</keyword>
<evidence type="ECO:0000256" key="1">
    <source>
        <dbReference type="ARBA" id="ARBA00022679"/>
    </source>
</evidence>
<keyword evidence="2" id="KW-0949">S-adenosyl-L-methionine</keyword>
<proteinExistence type="predicted"/>
<dbReference type="PANTHER" id="PTHR35897:SF1">
    <property type="entry name" value="METHYLTRANSFERASE AUSD"/>
    <property type="match status" value="1"/>
</dbReference>
<name>S8FHN6_FOMSC</name>
<evidence type="ECO:0008006" key="6">
    <source>
        <dbReference type="Google" id="ProtNLM"/>
    </source>
</evidence>
<dbReference type="STRING" id="743788.S8FHN6"/>
<dbReference type="OrthoDB" id="2094832at2759"/>
<dbReference type="GO" id="GO:0016740">
    <property type="term" value="F:transferase activity"/>
    <property type="evidence" value="ECO:0007669"/>
    <property type="project" value="UniProtKB-KW"/>
</dbReference>
<gene>
    <name evidence="4" type="ORF">FOMPIDRAFT_1049162</name>
</gene>
<dbReference type="EMBL" id="KE504145">
    <property type="protein sequence ID" value="EPT00916.1"/>
    <property type="molecule type" value="Genomic_DNA"/>
</dbReference>
<dbReference type="HOGENOM" id="CLU_051542_1_1_1"/>
<accession>S8FHN6</accession>
<dbReference type="eggNOG" id="ENOG502S0S9">
    <property type="taxonomic scope" value="Eukaryota"/>
</dbReference>
<evidence type="ECO:0000313" key="4">
    <source>
        <dbReference type="EMBL" id="EPT00916.1"/>
    </source>
</evidence>
<keyword evidence="5" id="KW-1185">Reference proteome</keyword>
<evidence type="ECO:0000256" key="2">
    <source>
        <dbReference type="ARBA" id="ARBA00022691"/>
    </source>
</evidence>
<dbReference type="PANTHER" id="PTHR35897">
    <property type="entry name" value="METHYLTRANSFERASE AUSD"/>
    <property type="match status" value="1"/>
</dbReference>
<feature type="region of interest" description="Disordered" evidence="3">
    <location>
        <begin position="1"/>
        <end position="22"/>
    </location>
</feature>
<dbReference type="InParanoid" id="S8FHN6"/>
<dbReference type="Proteomes" id="UP000015241">
    <property type="component" value="Unassembled WGS sequence"/>
</dbReference>
<organism evidence="4 5">
    <name type="scientific">Fomitopsis schrenkii</name>
    <name type="common">Brown rot fungus</name>
    <dbReference type="NCBI Taxonomy" id="2126942"/>
    <lineage>
        <taxon>Eukaryota</taxon>
        <taxon>Fungi</taxon>
        <taxon>Dikarya</taxon>
        <taxon>Basidiomycota</taxon>
        <taxon>Agaricomycotina</taxon>
        <taxon>Agaricomycetes</taxon>
        <taxon>Polyporales</taxon>
        <taxon>Fomitopsis</taxon>
    </lineage>
</organism>